<sequence>MGQRGFALGYLQYLNTCSGALAMRSWKKAQNFLSSSPCFHKQLNIYFGGNSSQKHPTQKYRYDTSKLSINEFTVSSVLFLDSSELA</sequence>
<evidence type="ECO:0000313" key="1">
    <source>
        <dbReference type="EMBL" id="MBX07276.1"/>
    </source>
</evidence>
<reference evidence="1" key="1">
    <citation type="submission" date="2018-02" db="EMBL/GenBank/DDBJ databases">
        <title>Rhizophora mucronata_Transcriptome.</title>
        <authorList>
            <person name="Meera S.P."/>
            <person name="Sreeshan A."/>
            <person name="Augustine A."/>
        </authorList>
    </citation>
    <scope>NUCLEOTIDE SEQUENCE</scope>
    <source>
        <tissue evidence="1">Leaf</tissue>
    </source>
</reference>
<dbReference type="AlphaFoldDB" id="A0A2P2KNG7"/>
<proteinExistence type="predicted"/>
<accession>A0A2P2KNG7</accession>
<protein>
    <submittedName>
        <fullName evidence="1">Programmed cell death protein 2 isoform X1</fullName>
    </submittedName>
</protein>
<name>A0A2P2KNG7_RHIMU</name>
<dbReference type="EMBL" id="GGEC01026792">
    <property type="protein sequence ID" value="MBX07276.1"/>
    <property type="molecule type" value="Transcribed_RNA"/>
</dbReference>
<organism evidence="1">
    <name type="scientific">Rhizophora mucronata</name>
    <name type="common">Asiatic mangrove</name>
    <dbReference type="NCBI Taxonomy" id="61149"/>
    <lineage>
        <taxon>Eukaryota</taxon>
        <taxon>Viridiplantae</taxon>
        <taxon>Streptophyta</taxon>
        <taxon>Embryophyta</taxon>
        <taxon>Tracheophyta</taxon>
        <taxon>Spermatophyta</taxon>
        <taxon>Magnoliopsida</taxon>
        <taxon>eudicotyledons</taxon>
        <taxon>Gunneridae</taxon>
        <taxon>Pentapetalae</taxon>
        <taxon>rosids</taxon>
        <taxon>fabids</taxon>
        <taxon>Malpighiales</taxon>
        <taxon>Rhizophoraceae</taxon>
        <taxon>Rhizophora</taxon>
    </lineage>
</organism>